<dbReference type="InterPro" id="IPR019734">
    <property type="entry name" value="TPR_rpt"/>
</dbReference>
<keyword evidence="1" id="KW-0802">TPR repeat</keyword>
<dbReference type="Proteomes" id="UP000195514">
    <property type="component" value="Chromosome I"/>
</dbReference>
<dbReference type="PROSITE" id="PS50005">
    <property type="entry name" value="TPR"/>
    <property type="match status" value="3"/>
</dbReference>
<dbReference type="SUPFAM" id="SSF48452">
    <property type="entry name" value="TPR-like"/>
    <property type="match status" value="1"/>
</dbReference>
<protein>
    <submittedName>
        <fullName evidence="3">Uncharacterized protein</fullName>
    </submittedName>
</protein>
<accession>A0A1Y6K5M1</accession>
<feature type="repeat" description="TPR" evidence="1">
    <location>
        <begin position="217"/>
        <end position="250"/>
    </location>
</feature>
<keyword evidence="4" id="KW-1185">Reference proteome</keyword>
<dbReference type="EMBL" id="LT859958">
    <property type="protein sequence ID" value="SMX54943.1"/>
    <property type="molecule type" value="Genomic_DNA"/>
</dbReference>
<feature type="repeat" description="TPR" evidence="1">
    <location>
        <begin position="251"/>
        <end position="284"/>
    </location>
</feature>
<dbReference type="OrthoDB" id="143804at2"/>
<dbReference type="SMART" id="SM00028">
    <property type="entry name" value="TPR"/>
    <property type="match status" value="6"/>
</dbReference>
<proteinExistence type="predicted"/>
<feature type="compositionally biased region" description="Polar residues" evidence="2">
    <location>
        <begin position="448"/>
        <end position="457"/>
    </location>
</feature>
<dbReference type="AlphaFoldDB" id="A0A1Y6K5M1"/>
<evidence type="ECO:0000256" key="2">
    <source>
        <dbReference type="SAM" id="MobiDB-lite"/>
    </source>
</evidence>
<feature type="region of interest" description="Disordered" evidence="2">
    <location>
        <begin position="448"/>
        <end position="471"/>
    </location>
</feature>
<evidence type="ECO:0000256" key="1">
    <source>
        <dbReference type="PROSITE-ProRule" id="PRU00339"/>
    </source>
</evidence>
<dbReference type="KEGG" id="abat:CFX1CAM_1878"/>
<dbReference type="PANTHER" id="PTHR12558">
    <property type="entry name" value="CELL DIVISION CYCLE 16,23,27"/>
    <property type="match status" value="1"/>
</dbReference>
<reference evidence="4" key="1">
    <citation type="submission" date="2017-05" db="EMBL/GenBank/DDBJ databases">
        <authorList>
            <person name="Kirkegaard R."/>
            <person name="Mcilroy J S."/>
        </authorList>
    </citation>
    <scope>NUCLEOTIDE SEQUENCE [LARGE SCALE GENOMIC DNA]</scope>
</reference>
<organism evidence="3 4">
    <name type="scientific">Candidatus Brevifilum fermentans</name>
    <dbReference type="NCBI Taxonomy" id="1986204"/>
    <lineage>
        <taxon>Bacteria</taxon>
        <taxon>Bacillati</taxon>
        <taxon>Chloroflexota</taxon>
        <taxon>Anaerolineae</taxon>
        <taxon>Anaerolineales</taxon>
        <taxon>Anaerolineaceae</taxon>
        <taxon>Candidatus Brevifilum</taxon>
    </lineage>
</organism>
<feature type="repeat" description="TPR" evidence="1">
    <location>
        <begin position="58"/>
        <end position="91"/>
    </location>
</feature>
<dbReference type="Gene3D" id="1.25.40.10">
    <property type="entry name" value="Tetratricopeptide repeat domain"/>
    <property type="match status" value="2"/>
</dbReference>
<dbReference type="Pfam" id="PF13181">
    <property type="entry name" value="TPR_8"/>
    <property type="match status" value="2"/>
</dbReference>
<name>A0A1Y6K5M1_9CHLR</name>
<dbReference type="RefSeq" id="WP_087862746.1">
    <property type="nucleotide sequence ID" value="NZ_LT859958.1"/>
</dbReference>
<sequence length="471" mass="52478">MYLNGREPHFRIVRKKSNPYRVLIFLVLIAFFLTLLTSIVRGDVQPLFLPTPTPTRTSDSFVKEGMTHFEAGNLEAAITALKRAVMLDPENTAILAELARIQTYSSALSTTDADRSQRLAEALESIDRAKEIDPDNSEVLAIRAFVLDWNANPFLVDPETEEDLLNRAESEALMALQIDSANTLALAYYAEVLVSQMKLNQAYQYIQQAAERDPNLMDVHRIMAFTYETMGEYNLSIQSYKRAIEIMPNYTYLYIAVGRIFRHLKLYDQALEHFARAANLNEQLGIKDPTPYLTIANTYAQEGEFFAAAWNMQKALSFTPANPSVYGQLGVIYHKSRNYEGAIPALQCSIEGCSAEISCEVRQCDPDVDPMVPVEGLPLSGSTIVNYFTYGSVLAGLHRPGDDKCDRALAIFAQIRSRYADDPSVMSIVRAGEEICAYSLGLMDLSETGETPVSATETPPLEQPVDDAAEE</sequence>
<dbReference type="PANTHER" id="PTHR12558:SF13">
    <property type="entry name" value="CELL DIVISION CYCLE PROTEIN 27 HOMOLOG"/>
    <property type="match status" value="1"/>
</dbReference>
<gene>
    <name evidence="3" type="ORF">CFX1CAM_1878</name>
</gene>
<evidence type="ECO:0000313" key="3">
    <source>
        <dbReference type="EMBL" id="SMX54943.1"/>
    </source>
</evidence>
<dbReference type="InterPro" id="IPR011990">
    <property type="entry name" value="TPR-like_helical_dom_sf"/>
</dbReference>
<evidence type="ECO:0000313" key="4">
    <source>
        <dbReference type="Proteomes" id="UP000195514"/>
    </source>
</evidence>